<feature type="domain" description="PH" evidence="2">
    <location>
        <begin position="135"/>
        <end position="277"/>
    </location>
</feature>
<keyword evidence="1" id="KW-0472">Membrane</keyword>
<keyword evidence="1" id="KW-0812">Transmembrane</keyword>
<protein>
    <recommendedName>
        <fullName evidence="2">PH domain-containing protein</fullName>
    </recommendedName>
</protein>
<dbReference type="InterPro" id="IPR058916">
    <property type="entry name" value="PH_40"/>
</dbReference>
<sequence>MAQLISKVQYKNFEIGEFVDIQERGFEETIALINSYPWNTEREKIEISLTNPSITIEGKQNDFLKISVFYHQKFVLHYFDDKQILFTKSFTHLQDAFPFIQTFFGQVPFEPTGFKKENTLFKSNLKHFVTQDFRYFLTPKSIRKYLWSTCWLSFFMTAVLIFIGILATSHPFSFWLRMWMLILIIAVGGGVHLFVFFRYVKYARGKLLVMSRRNDVFYFGEIDNPVKYDKRDLLDYSIKMVSGSRNPYSVFAVTKLNLKDGTIIQVPNILVDHLEMAHKLYAYKIVDDHGFPFL</sequence>
<reference evidence="3 4" key="1">
    <citation type="submission" date="2024-03" db="EMBL/GenBank/DDBJ databases">
        <title>Chitinophaga caseinilytica sp. nov., a casein hydrolysing bacterium isolated from forest soil.</title>
        <authorList>
            <person name="Lee D.S."/>
            <person name="Han D.M."/>
            <person name="Baek J.H."/>
            <person name="Choi D.G."/>
            <person name="Jeon J.H."/>
            <person name="Jeon C.O."/>
        </authorList>
    </citation>
    <scope>NUCLEOTIDE SEQUENCE [LARGE SCALE GENOMIC DNA]</scope>
    <source>
        <strain evidence="3 4">KACC 19118</strain>
    </source>
</reference>
<dbReference type="RefSeq" id="WP_341843697.1">
    <property type="nucleotide sequence ID" value="NZ_CP149792.1"/>
</dbReference>
<feature type="transmembrane region" description="Helical" evidence="1">
    <location>
        <begin position="179"/>
        <end position="200"/>
    </location>
</feature>
<evidence type="ECO:0000259" key="2">
    <source>
        <dbReference type="Pfam" id="PF26566"/>
    </source>
</evidence>
<organism evidence="3 4">
    <name type="scientific">Chitinophaga caseinilytica</name>
    <dbReference type="NCBI Taxonomy" id="2267521"/>
    <lineage>
        <taxon>Bacteria</taxon>
        <taxon>Pseudomonadati</taxon>
        <taxon>Bacteroidota</taxon>
        <taxon>Chitinophagia</taxon>
        <taxon>Chitinophagales</taxon>
        <taxon>Chitinophagaceae</taxon>
        <taxon>Chitinophaga</taxon>
    </lineage>
</organism>
<accession>A0ABZ2ZBK1</accession>
<keyword evidence="1" id="KW-1133">Transmembrane helix</keyword>
<evidence type="ECO:0000313" key="3">
    <source>
        <dbReference type="EMBL" id="WZN49122.1"/>
    </source>
</evidence>
<keyword evidence="4" id="KW-1185">Reference proteome</keyword>
<dbReference type="Pfam" id="PF26566">
    <property type="entry name" value="PH_40"/>
    <property type="match status" value="1"/>
</dbReference>
<evidence type="ECO:0000313" key="4">
    <source>
        <dbReference type="Proteomes" id="UP001449657"/>
    </source>
</evidence>
<dbReference type="EMBL" id="CP150096">
    <property type="protein sequence ID" value="WZN49122.1"/>
    <property type="molecule type" value="Genomic_DNA"/>
</dbReference>
<proteinExistence type="predicted"/>
<gene>
    <name evidence="3" type="ORF">WJU22_13175</name>
</gene>
<dbReference type="Proteomes" id="UP001449657">
    <property type="component" value="Chromosome"/>
</dbReference>
<name>A0ABZ2ZBK1_9BACT</name>
<evidence type="ECO:0000256" key="1">
    <source>
        <dbReference type="SAM" id="Phobius"/>
    </source>
</evidence>
<feature type="transmembrane region" description="Helical" evidence="1">
    <location>
        <begin position="145"/>
        <end position="167"/>
    </location>
</feature>